<dbReference type="Proteomes" id="UP001160499">
    <property type="component" value="Unassembled WGS sequence"/>
</dbReference>
<gene>
    <name evidence="4" type="ORF">M2283_003562</name>
</gene>
<evidence type="ECO:0000313" key="5">
    <source>
        <dbReference type="Proteomes" id="UP001160499"/>
    </source>
</evidence>
<dbReference type="Pfam" id="PF01326">
    <property type="entry name" value="PPDK_N"/>
    <property type="match status" value="2"/>
</dbReference>
<feature type="compositionally biased region" description="Low complexity" evidence="1">
    <location>
        <begin position="512"/>
        <end position="521"/>
    </location>
</feature>
<feature type="region of interest" description="Disordered" evidence="1">
    <location>
        <begin position="487"/>
        <end position="580"/>
    </location>
</feature>
<evidence type="ECO:0000313" key="4">
    <source>
        <dbReference type="EMBL" id="MDH6216245.1"/>
    </source>
</evidence>
<dbReference type="Gene3D" id="3.50.30.10">
    <property type="entry name" value="Phosphohistidine domain"/>
    <property type="match status" value="1"/>
</dbReference>
<name>A0ABT6LIV6_9ACTN</name>
<feature type="domain" description="Pyruvate phosphate dikinase AMP/ATP-binding" evidence="3">
    <location>
        <begin position="224"/>
        <end position="273"/>
    </location>
</feature>
<evidence type="ECO:0000259" key="2">
    <source>
        <dbReference type="Pfam" id="PF00391"/>
    </source>
</evidence>
<dbReference type="SUPFAM" id="SSF52009">
    <property type="entry name" value="Phosphohistidine domain"/>
    <property type="match status" value="1"/>
</dbReference>
<dbReference type="Pfam" id="PF00391">
    <property type="entry name" value="PEP-utilizers"/>
    <property type="match status" value="1"/>
</dbReference>
<dbReference type="Gene3D" id="3.30.1490.20">
    <property type="entry name" value="ATP-grasp fold, A domain"/>
    <property type="match status" value="1"/>
</dbReference>
<dbReference type="GO" id="GO:0016740">
    <property type="term" value="F:transferase activity"/>
    <property type="evidence" value="ECO:0007669"/>
    <property type="project" value="UniProtKB-KW"/>
</dbReference>
<dbReference type="Gene3D" id="3.30.470.20">
    <property type="entry name" value="ATP-grasp fold, B domain"/>
    <property type="match status" value="2"/>
</dbReference>
<dbReference type="InterPro" id="IPR051549">
    <property type="entry name" value="PEP_Utilizing_Enz"/>
</dbReference>
<feature type="compositionally biased region" description="Low complexity" evidence="1">
    <location>
        <begin position="533"/>
        <end position="579"/>
    </location>
</feature>
<feature type="region of interest" description="Disordered" evidence="1">
    <location>
        <begin position="665"/>
        <end position="686"/>
    </location>
</feature>
<sequence length="775" mass="80889">MTTLDERQGEGARDGDVPRGEVALERIEAREAEGAFRPAAVPLDHPVAALPRLAGSKAANLARAARAGLPVLPGFVIPECADGDTVALRRAWQDISHSGARPLVVRSSSPQEDTQESSLAGQFDSVLDVRGWPDFRTAIQAVLDSAHRPDGSTAPMAVLVQPMLAARVGGVMFGADPVEGRADRMLVSAVRGGPDSLVSGEQAGTNYWLSRRGRLLRTEPAAADALLTPAELRQLARLAGRARQVFGGPQDIEFGFDGGGRLWLFQSRPITAMAVRPPRGARLLGPGPVAETLPEQLLPLEQDLWVTPMARGLTAALDITGSAARRLLRTVPLVTTVGGWAAADLRLLGAVAPKHRWLTLINPAPGARRLGAAWRVGRLTAALPGLAADLVADVDRHLAQVPAPAELPAPDLAAELRWTRAVLVSLHAQEALAGALLHEHEPPTTRTAAGAALTALAETRARGIPDDQAPTASPTILALTAPILRGRGRLPQADASDTGDGLGPRPAPLPPADQLLPVAPLSPTIPAIPLSQPTARSTASLTPTTSLTPAPSPTLVTTPPHSAPPHSTAPLSAASLSPTPSLPPREALRLRARWVHELQVRLVREVAWRLGLALDRVGLLRWPELVAALDGEALPGDLHARVPLPESPPLPDAFRLAEGAVVAERTDGAGEGRGVSGGRAVGTVWDGTGPRPPDAVLVVRTLDPALAPLLPQLAGLVAQTGSPLSHLAVLAREFGLPAVVGATDAVRRFPLGSRIAVDGTTGDVRTGAARTGDRR</sequence>
<organism evidence="4 5">
    <name type="scientific">Streptomyces pseudovenezuelae</name>
    <dbReference type="NCBI Taxonomy" id="67350"/>
    <lineage>
        <taxon>Bacteria</taxon>
        <taxon>Bacillati</taxon>
        <taxon>Actinomycetota</taxon>
        <taxon>Actinomycetes</taxon>
        <taxon>Kitasatosporales</taxon>
        <taxon>Streptomycetaceae</taxon>
        <taxon>Streptomyces</taxon>
        <taxon>Streptomyces aurantiacus group</taxon>
    </lineage>
</organism>
<feature type="domain" description="PEP-utilising enzyme mobile" evidence="2">
    <location>
        <begin position="692"/>
        <end position="762"/>
    </location>
</feature>
<feature type="compositionally biased region" description="Gly residues" evidence="1">
    <location>
        <begin position="671"/>
        <end position="680"/>
    </location>
</feature>
<protein>
    <submittedName>
        <fullName evidence="4">Phosphohistidine swiveling domain-containing protein</fullName>
        <ecNumber evidence="4">2.7.9.6</ecNumber>
    </submittedName>
</protein>
<proteinExistence type="predicted"/>
<feature type="domain" description="Pyruvate phosphate dikinase AMP/ATP-binding" evidence="3">
    <location>
        <begin position="88"/>
        <end position="212"/>
    </location>
</feature>
<dbReference type="PANTHER" id="PTHR43615:SF1">
    <property type="entry name" value="PPDK_N DOMAIN-CONTAINING PROTEIN"/>
    <property type="match status" value="1"/>
</dbReference>
<dbReference type="InterPro" id="IPR002192">
    <property type="entry name" value="PPDK_AMP/ATP-bd"/>
</dbReference>
<accession>A0ABT6LIV6</accession>
<evidence type="ECO:0000259" key="3">
    <source>
        <dbReference type="Pfam" id="PF01326"/>
    </source>
</evidence>
<keyword evidence="5" id="KW-1185">Reference proteome</keyword>
<dbReference type="EMBL" id="JARXVH010000005">
    <property type="protein sequence ID" value="MDH6216245.1"/>
    <property type="molecule type" value="Genomic_DNA"/>
</dbReference>
<dbReference type="PANTHER" id="PTHR43615">
    <property type="entry name" value="PHOSPHOENOLPYRUVATE SYNTHASE-RELATED"/>
    <property type="match status" value="1"/>
</dbReference>
<evidence type="ECO:0000256" key="1">
    <source>
        <dbReference type="SAM" id="MobiDB-lite"/>
    </source>
</evidence>
<keyword evidence="4" id="KW-0808">Transferase</keyword>
<dbReference type="InterPro" id="IPR013815">
    <property type="entry name" value="ATP_grasp_subdomain_1"/>
</dbReference>
<reference evidence="4 5" key="1">
    <citation type="submission" date="2023-04" db="EMBL/GenBank/DDBJ databases">
        <title>Forest soil microbial communities from Buena Vista Peninsula, Colon Province, Panama.</title>
        <authorList>
            <person name="Bouskill N."/>
        </authorList>
    </citation>
    <scope>NUCLEOTIDE SEQUENCE [LARGE SCALE GENOMIC DNA]</scope>
    <source>
        <strain evidence="4 5">GGS1</strain>
    </source>
</reference>
<dbReference type="EC" id="2.7.9.6" evidence="4"/>
<dbReference type="RefSeq" id="WP_280877215.1">
    <property type="nucleotide sequence ID" value="NZ_JARXVH010000005.1"/>
</dbReference>
<dbReference type="InterPro" id="IPR036637">
    <property type="entry name" value="Phosphohistidine_dom_sf"/>
</dbReference>
<feature type="region of interest" description="Disordered" evidence="1">
    <location>
        <begin position="1"/>
        <end position="21"/>
    </location>
</feature>
<dbReference type="SUPFAM" id="SSF56059">
    <property type="entry name" value="Glutathione synthetase ATP-binding domain-like"/>
    <property type="match status" value="1"/>
</dbReference>
<comment type="caution">
    <text evidence="4">The sequence shown here is derived from an EMBL/GenBank/DDBJ whole genome shotgun (WGS) entry which is preliminary data.</text>
</comment>
<dbReference type="InterPro" id="IPR008279">
    <property type="entry name" value="PEP-util_enz_mobile_dom"/>
</dbReference>